<sequence>MTTHYLRTPLRFALRALVVFATVASVAAPASADDYPTKPIRLIVPFAPGGVTDTGARLVADRLGQRLGQQVVVDNRPGASGNIGTQMAAVAPPDGYTLVVGFDGTLVINPHVYGKVPFDPVKDFVPVSKIGDAALIIVTHPSVPAKTFEELVAYSKSNPAGVSYGSAGTGSTPHLAGELLKVRTGANFVHVPYKGGGQAMADVVGGTLPMLYTAVAGAYPFVQKGQVNAIAVSSTQRLASLPKVPTVAESGVPGFESSSWIGILAPARTPQSIVDRLQREIHAVVHTPEVKERLAALGITASGNTSAEFGQQIQSDLKRYAEIVKTANIKVD</sequence>
<dbReference type="EMBL" id="JBBKZU010000010">
    <property type="protein sequence ID" value="MEJ8813742.1"/>
    <property type="molecule type" value="Genomic_DNA"/>
</dbReference>
<dbReference type="Gene3D" id="3.40.190.150">
    <property type="entry name" value="Bordetella uptake gene, domain 1"/>
    <property type="match status" value="1"/>
</dbReference>
<evidence type="ECO:0000313" key="3">
    <source>
        <dbReference type="EMBL" id="MEJ8813742.1"/>
    </source>
</evidence>
<evidence type="ECO:0000256" key="1">
    <source>
        <dbReference type="ARBA" id="ARBA00006987"/>
    </source>
</evidence>
<proteinExistence type="inferred from homology"/>
<dbReference type="InterPro" id="IPR042100">
    <property type="entry name" value="Bug_dom1"/>
</dbReference>
<dbReference type="PIRSF" id="PIRSF017082">
    <property type="entry name" value="YflP"/>
    <property type="match status" value="1"/>
</dbReference>
<evidence type="ECO:0000313" key="4">
    <source>
        <dbReference type="Proteomes" id="UP001365846"/>
    </source>
</evidence>
<keyword evidence="2" id="KW-0732">Signal</keyword>
<dbReference type="InterPro" id="IPR005064">
    <property type="entry name" value="BUG"/>
</dbReference>
<dbReference type="RefSeq" id="WP_340358982.1">
    <property type="nucleotide sequence ID" value="NZ_JBBKZU010000010.1"/>
</dbReference>
<comment type="similarity">
    <text evidence="1">Belongs to the UPF0065 (bug) family.</text>
</comment>
<dbReference type="Gene3D" id="3.40.190.10">
    <property type="entry name" value="Periplasmic binding protein-like II"/>
    <property type="match status" value="1"/>
</dbReference>
<feature type="signal peptide" evidence="2">
    <location>
        <begin position="1"/>
        <end position="32"/>
    </location>
</feature>
<reference evidence="3 4" key="1">
    <citation type="submission" date="2024-03" db="EMBL/GenBank/DDBJ databases">
        <title>Novel species of the genus Variovorax.</title>
        <authorList>
            <person name="Liu Q."/>
            <person name="Xin Y.-H."/>
        </authorList>
    </citation>
    <scope>NUCLEOTIDE SEQUENCE [LARGE SCALE GENOMIC DNA]</scope>
    <source>
        <strain evidence="3 4">KACC 18899</strain>
    </source>
</reference>
<evidence type="ECO:0000256" key="2">
    <source>
        <dbReference type="SAM" id="SignalP"/>
    </source>
</evidence>
<gene>
    <name evidence="3" type="ORF">WKW77_21830</name>
</gene>
<accession>A0ABU8VJ97</accession>
<feature type="chain" id="PRO_5045727264" evidence="2">
    <location>
        <begin position="33"/>
        <end position="332"/>
    </location>
</feature>
<dbReference type="Pfam" id="PF03401">
    <property type="entry name" value="TctC"/>
    <property type="match status" value="1"/>
</dbReference>
<dbReference type="Proteomes" id="UP001365846">
    <property type="component" value="Unassembled WGS sequence"/>
</dbReference>
<keyword evidence="4" id="KW-1185">Reference proteome</keyword>
<dbReference type="PANTHER" id="PTHR42928:SF5">
    <property type="entry name" value="BLR1237 PROTEIN"/>
    <property type="match status" value="1"/>
</dbReference>
<protein>
    <submittedName>
        <fullName evidence="3">Tripartite tricarboxylate transporter substrate binding protein</fullName>
    </submittedName>
</protein>
<organism evidence="3 4">
    <name type="scientific">Variovorax ureilyticus</name>
    <dbReference type="NCBI Taxonomy" id="1836198"/>
    <lineage>
        <taxon>Bacteria</taxon>
        <taxon>Pseudomonadati</taxon>
        <taxon>Pseudomonadota</taxon>
        <taxon>Betaproteobacteria</taxon>
        <taxon>Burkholderiales</taxon>
        <taxon>Comamonadaceae</taxon>
        <taxon>Variovorax</taxon>
    </lineage>
</organism>
<dbReference type="CDD" id="cd13578">
    <property type="entry name" value="PBP2_Bug27"/>
    <property type="match status" value="1"/>
</dbReference>
<name>A0ABU8VJ97_9BURK</name>
<dbReference type="SUPFAM" id="SSF53850">
    <property type="entry name" value="Periplasmic binding protein-like II"/>
    <property type="match status" value="1"/>
</dbReference>
<dbReference type="PANTHER" id="PTHR42928">
    <property type="entry name" value="TRICARBOXYLATE-BINDING PROTEIN"/>
    <property type="match status" value="1"/>
</dbReference>
<comment type="caution">
    <text evidence="3">The sequence shown here is derived from an EMBL/GenBank/DDBJ whole genome shotgun (WGS) entry which is preliminary data.</text>
</comment>